<accession>A0A0R2L700</accession>
<name>A0A0R2L700_9LACO</name>
<evidence type="ECO:0000313" key="1">
    <source>
        <dbReference type="EMBL" id="KRN95180.1"/>
    </source>
</evidence>
<dbReference type="EMBL" id="JQBX01000001">
    <property type="protein sequence ID" value="KRN95180.1"/>
    <property type="molecule type" value="Genomic_DNA"/>
</dbReference>
<dbReference type="Proteomes" id="UP000051859">
    <property type="component" value="Unassembled WGS sequence"/>
</dbReference>
<comment type="caution">
    <text evidence="1">The sequence shown here is derived from an EMBL/GenBank/DDBJ whole genome shotgun (WGS) entry which is preliminary data.</text>
</comment>
<dbReference type="PATRIC" id="fig|331679.3.peg.63"/>
<protein>
    <submittedName>
        <fullName evidence="1">Uncharacterized protein</fullName>
    </submittedName>
</protein>
<proteinExistence type="predicted"/>
<dbReference type="AlphaFoldDB" id="A0A0R2L700"/>
<organism evidence="1 2">
    <name type="scientific">Pediococcus stilesii</name>
    <dbReference type="NCBI Taxonomy" id="331679"/>
    <lineage>
        <taxon>Bacteria</taxon>
        <taxon>Bacillati</taxon>
        <taxon>Bacillota</taxon>
        <taxon>Bacilli</taxon>
        <taxon>Lactobacillales</taxon>
        <taxon>Lactobacillaceae</taxon>
        <taxon>Pediococcus</taxon>
    </lineage>
</organism>
<evidence type="ECO:0000313" key="2">
    <source>
        <dbReference type="Proteomes" id="UP000051859"/>
    </source>
</evidence>
<sequence>MEVVNMYTGLFTFTTSDKAYTTGDEDHMRKCLENITKGVGTLVESEGSEHTYYFLRNVVKFEYYASGDEPASEVMGMAKVELLK</sequence>
<gene>
    <name evidence="1" type="ORF">IV81_GL000062</name>
</gene>
<dbReference type="STRING" id="331679.IV81_GL000062"/>
<reference evidence="1 2" key="1">
    <citation type="journal article" date="2015" name="Genome Announc.">
        <title>Expanding the biotechnology potential of lactobacilli through comparative genomics of 213 strains and associated genera.</title>
        <authorList>
            <person name="Sun Z."/>
            <person name="Harris H.M."/>
            <person name="McCann A."/>
            <person name="Guo C."/>
            <person name="Argimon S."/>
            <person name="Zhang W."/>
            <person name="Yang X."/>
            <person name="Jeffery I.B."/>
            <person name="Cooney J.C."/>
            <person name="Kagawa T.F."/>
            <person name="Liu W."/>
            <person name="Song Y."/>
            <person name="Salvetti E."/>
            <person name="Wrobel A."/>
            <person name="Rasinkangas P."/>
            <person name="Parkhill J."/>
            <person name="Rea M.C."/>
            <person name="O'Sullivan O."/>
            <person name="Ritari J."/>
            <person name="Douillard F.P."/>
            <person name="Paul Ross R."/>
            <person name="Yang R."/>
            <person name="Briner A.E."/>
            <person name="Felis G.E."/>
            <person name="de Vos W.M."/>
            <person name="Barrangou R."/>
            <person name="Klaenhammer T.R."/>
            <person name="Caufield P.W."/>
            <person name="Cui Y."/>
            <person name="Zhang H."/>
            <person name="O'Toole P.W."/>
        </authorList>
    </citation>
    <scope>NUCLEOTIDE SEQUENCE [LARGE SCALE GENOMIC DNA]</scope>
    <source>
        <strain evidence="1 2">DSM 18001</strain>
    </source>
</reference>
<keyword evidence="2" id="KW-1185">Reference proteome</keyword>